<dbReference type="PANTHER" id="PTHR33992:SF1">
    <property type="entry name" value="RIBONUCLEASE P PROTEIN COMPONENT"/>
    <property type="match status" value="1"/>
</dbReference>
<keyword evidence="3 7" id="KW-0540">Nuclease</keyword>
<dbReference type="GO" id="GO:0030677">
    <property type="term" value="C:ribonuclease P complex"/>
    <property type="evidence" value="ECO:0007669"/>
    <property type="project" value="TreeGrafter"/>
</dbReference>
<dbReference type="GO" id="GO:0001682">
    <property type="term" value="P:tRNA 5'-leader removal"/>
    <property type="evidence" value="ECO:0007669"/>
    <property type="project" value="UniProtKB-UniRule"/>
</dbReference>
<keyword evidence="4 7" id="KW-0255">Endonuclease</keyword>
<dbReference type="SUPFAM" id="SSF54211">
    <property type="entry name" value="Ribosomal protein S5 domain 2-like"/>
    <property type="match status" value="1"/>
</dbReference>
<dbReference type="InterPro" id="IPR000100">
    <property type="entry name" value="RNase_P"/>
</dbReference>
<sequence>MENRLTKQERLNKQNAIQALFKKGTSLKARPFKTLFIVEESDAEAPVSVLFVVPKRNLKLAVDRNRMKRLMREVYRKNKSGINEAAVSAGKTVTLALIFTGHKPVAYSTVEDKIILILQRLQKTLINETSNS</sequence>
<dbReference type="OrthoDB" id="1524972at2"/>
<dbReference type="Proteomes" id="UP000435357">
    <property type="component" value="Unassembled WGS sequence"/>
</dbReference>
<evidence type="ECO:0000256" key="4">
    <source>
        <dbReference type="ARBA" id="ARBA00022759"/>
    </source>
</evidence>
<keyword evidence="5 7" id="KW-0378">Hydrolase</keyword>
<dbReference type="InterPro" id="IPR020568">
    <property type="entry name" value="Ribosomal_Su5_D2-typ_SF"/>
</dbReference>
<dbReference type="Pfam" id="PF00825">
    <property type="entry name" value="Ribonuclease_P"/>
    <property type="match status" value="1"/>
</dbReference>
<dbReference type="NCBIfam" id="TIGR00188">
    <property type="entry name" value="rnpA"/>
    <property type="match status" value="1"/>
</dbReference>
<dbReference type="GO" id="GO:0042781">
    <property type="term" value="F:3'-tRNA processing endoribonuclease activity"/>
    <property type="evidence" value="ECO:0007669"/>
    <property type="project" value="TreeGrafter"/>
</dbReference>
<evidence type="ECO:0000256" key="2">
    <source>
        <dbReference type="ARBA" id="ARBA00022694"/>
    </source>
</evidence>
<evidence type="ECO:0000256" key="5">
    <source>
        <dbReference type="ARBA" id="ARBA00022801"/>
    </source>
</evidence>
<evidence type="ECO:0000256" key="3">
    <source>
        <dbReference type="ARBA" id="ARBA00022722"/>
    </source>
</evidence>
<comment type="caution">
    <text evidence="9">The sequence shown here is derived from an EMBL/GenBank/DDBJ whole genome shotgun (WGS) entry which is preliminary data.</text>
</comment>
<reference evidence="9 10" key="1">
    <citation type="submission" date="2019-09" db="EMBL/GenBank/DDBJ databases">
        <title>Genomes of Cryomorphaceae.</title>
        <authorList>
            <person name="Bowman J.P."/>
        </authorList>
    </citation>
    <scope>NUCLEOTIDE SEQUENCE [LARGE SCALE GENOMIC DNA]</scope>
    <source>
        <strain evidence="9 10">KCTC 52047</strain>
    </source>
</reference>
<name>A0A6N6M507_9FLAO</name>
<evidence type="ECO:0000256" key="6">
    <source>
        <dbReference type="ARBA" id="ARBA00022884"/>
    </source>
</evidence>
<comment type="function">
    <text evidence="1 7">RNaseP catalyzes the removal of the 5'-leader sequence from pre-tRNA to produce the mature 5'-terminus. It can also cleave other RNA substrates such as 4.5S RNA. The protein component plays an auxiliary but essential role in vivo by binding to the 5'-leader sequence and broadening the substrate specificity of the ribozyme.</text>
</comment>
<dbReference type="InterPro" id="IPR020539">
    <property type="entry name" value="RNase_P_CS"/>
</dbReference>
<accession>A0A6N6M507</accession>
<keyword evidence="6 7" id="KW-0694">RNA-binding</keyword>
<dbReference type="HAMAP" id="MF_00227">
    <property type="entry name" value="RNase_P"/>
    <property type="match status" value="1"/>
</dbReference>
<keyword evidence="2 7" id="KW-0819">tRNA processing</keyword>
<gene>
    <name evidence="7 9" type="primary">rnpA</name>
    <name evidence="9" type="ORF">F3059_11440</name>
</gene>
<comment type="catalytic activity">
    <reaction evidence="7">
        <text>Endonucleolytic cleavage of RNA, removing 5'-extranucleotides from tRNA precursor.</text>
        <dbReference type="EC" id="3.1.26.5"/>
    </reaction>
</comment>
<comment type="similarity">
    <text evidence="7">Belongs to the RnpA family.</text>
</comment>
<dbReference type="InterPro" id="IPR014721">
    <property type="entry name" value="Ribsml_uS5_D2-typ_fold_subgr"/>
</dbReference>
<evidence type="ECO:0000313" key="9">
    <source>
        <dbReference type="EMBL" id="KAB1062793.1"/>
    </source>
</evidence>
<proteinExistence type="inferred from homology"/>
<evidence type="ECO:0000256" key="7">
    <source>
        <dbReference type="HAMAP-Rule" id="MF_00227"/>
    </source>
</evidence>
<organism evidence="9 10">
    <name type="scientific">Salibacter halophilus</name>
    <dbReference type="NCBI Taxonomy" id="1803916"/>
    <lineage>
        <taxon>Bacteria</taxon>
        <taxon>Pseudomonadati</taxon>
        <taxon>Bacteroidota</taxon>
        <taxon>Flavobacteriia</taxon>
        <taxon>Flavobacteriales</taxon>
        <taxon>Salibacteraceae</taxon>
        <taxon>Salibacter</taxon>
    </lineage>
</organism>
<dbReference type="GO" id="GO:0000049">
    <property type="term" value="F:tRNA binding"/>
    <property type="evidence" value="ECO:0007669"/>
    <property type="project" value="UniProtKB-UniRule"/>
</dbReference>
<dbReference type="GO" id="GO:0004526">
    <property type="term" value="F:ribonuclease P activity"/>
    <property type="evidence" value="ECO:0007669"/>
    <property type="project" value="UniProtKB-UniRule"/>
</dbReference>
<evidence type="ECO:0000256" key="1">
    <source>
        <dbReference type="ARBA" id="ARBA00002663"/>
    </source>
</evidence>
<comment type="subunit">
    <text evidence="7">Consists of a catalytic RNA component (M1 or rnpB) and a protein subunit.</text>
</comment>
<dbReference type="PANTHER" id="PTHR33992">
    <property type="entry name" value="RIBONUCLEASE P PROTEIN COMPONENT"/>
    <property type="match status" value="1"/>
</dbReference>
<protein>
    <recommendedName>
        <fullName evidence="7 8">Ribonuclease P protein component</fullName>
        <shortName evidence="7">RNase P protein</shortName>
        <shortName evidence="7">RNaseP protein</shortName>
        <ecNumber evidence="7 8">3.1.26.5</ecNumber>
    </recommendedName>
    <alternativeName>
        <fullName evidence="7">Protein C5</fullName>
    </alternativeName>
</protein>
<dbReference type="EMBL" id="WACR01000010">
    <property type="protein sequence ID" value="KAB1062793.1"/>
    <property type="molecule type" value="Genomic_DNA"/>
</dbReference>
<evidence type="ECO:0000256" key="8">
    <source>
        <dbReference type="NCBIfam" id="TIGR00188"/>
    </source>
</evidence>
<evidence type="ECO:0000313" key="10">
    <source>
        <dbReference type="Proteomes" id="UP000435357"/>
    </source>
</evidence>
<keyword evidence="10" id="KW-1185">Reference proteome</keyword>
<dbReference type="AlphaFoldDB" id="A0A6N6M507"/>
<dbReference type="Gene3D" id="3.30.230.10">
    <property type="match status" value="1"/>
</dbReference>
<dbReference type="PROSITE" id="PS00648">
    <property type="entry name" value="RIBONUCLEASE_P"/>
    <property type="match status" value="1"/>
</dbReference>
<dbReference type="EC" id="3.1.26.5" evidence="7 8"/>
<dbReference type="RefSeq" id="WP_151169371.1">
    <property type="nucleotide sequence ID" value="NZ_WACR01000010.1"/>
</dbReference>